<name>A0A4S2GWV5_9PROT</name>
<dbReference type="InterPro" id="IPR011006">
    <property type="entry name" value="CheY-like_superfamily"/>
</dbReference>
<gene>
    <name evidence="3" type="ORF">E5163_13955</name>
</gene>
<keyword evidence="4" id="KW-1185">Reference proteome</keyword>
<accession>A0A4S2GWV5</accession>
<reference evidence="3 4" key="1">
    <citation type="journal article" date="2017" name="Int. J. Syst. Evol. Microbiol.">
        <title>Marinicauda algicola sp. nov., isolated from a marine red alga Rhodosorus marinus.</title>
        <authorList>
            <person name="Jeong S.E."/>
            <person name="Jeon S.H."/>
            <person name="Chun B.H."/>
            <person name="Kim D.W."/>
            <person name="Jeon C.O."/>
        </authorList>
    </citation>
    <scope>NUCLEOTIDE SEQUENCE [LARGE SCALE GENOMIC DNA]</scope>
    <source>
        <strain evidence="3 4">JCM 31718</strain>
    </source>
</reference>
<evidence type="ECO:0000259" key="2">
    <source>
        <dbReference type="PROSITE" id="PS50110"/>
    </source>
</evidence>
<keyword evidence="1" id="KW-0597">Phosphoprotein</keyword>
<dbReference type="EMBL" id="SRXW01000005">
    <property type="protein sequence ID" value="TGY87536.1"/>
    <property type="molecule type" value="Genomic_DNA"/>
</dbReference>
<evidence type="ECO:0000256" key="1">
    <source>
        <dbReference type="PROSITE-ProRule" id="PRU00169"/>
    </source>
</evidence>
<dbReference type="Proteomes" id="UP000308054">
    <property type="component" value="Unassembled WGS sequence"/>
</dbReference>
<sequence length="122" mass="13430">MKKTCLVVDDSRVIRKVARRIVEGIGFVCEEAADGKEALDFCKKSMPDAILLDWNMPVMNGLDFLIALRAEAGGRKPVVVFCTTENDMSNITQALRAGADEYVMKPFDGDIIESKFAEVGLV</sequence>
<dbReference type="OrthoDB" id="9800897at2"/>
<comment type="caution">
    <text evidence="3">The sequence shown here is derived from an EMBL/GenBank/DDBJ whole genome shotgun (WGS) entry which is preliminary data.</text>
</comment>
<dbReference type="RefSeq" id="WP_135997057.1">
    <property type="nucleotide sequence ID" value="NZ_CP071057.1"/>
</dbReference>
<dbReference type="SMART" id="SM00448">
    <property type="entry name" value="REC"/>
    <property type="match status" value="1"/>
</dbReference>
<dbReference type="SUPFAM" id="SSF52172">
    <property type="entry name" value="CheY-like"/>
    <property type="match status" value="1"/>
</dbReference>
<evidence type="ECO:0000313" key="4">
    <source>
        <dbReference type="Proteomes" id="UP000308054"/>
    </source>
</evidence>
<organism evidence="3 4">
    <name type="scientific">Marinicauda algicola</name>
    <dbReference type="NCBI Taxonomy" id="2029849"/>
    <lineage>
        <taxon>Bacteria</taxon>
        <taxon>Pseudomonadati</taxon>
        <taxon>Pseudomonadota</taxon>
        <taxon>Alphaproteobacteria</taxon>
        <taxon>Maricaulales</taxon>
        <taxon>Maricaulaceae</taxon>
        <taxon>Marinicauda</taxon>
    </lineage>
</organism>
<dbReference type="Pfam" id="PF00072">
    <property type="entry name" value="Response_reg"/>
    <property type="match status" value="1"/>
</dbReference>
<evidence type="ECO:0000313" key="3">
    <source>
        <dbReference type="EMBL" id="TGY87536.1"/>
    </source>
</evidence>
<dbReference type="PANTHER" id="PTHR43228:SF1">
    <property type="entry name" value="TWO-COMPONENT RESPONSE REGULATOR ARR22"/>
    <property type="match status" value="1"/>
</dbReference>
<feature type="modified residue" description="4-aspartylphosphate" evidence="1">
    <location>
        <position position="53"/>
    </location>
</feature>
<dbReference type="PANTHER" id="PTHR43228">
    <property type="entry name" value="TWO-COMPONENT RESPONSE REGULATOR"/>
    <property type="match status" value="1"/>
</dbReference>
<dbReference type="InterPro" id="IPR052048">
    <property type="entry name" value="ST_Response_Regulator"/>
</dbReference>
<proteinExistence type="predicted"/>
<protein>
    <submittedName>
        <fullName evidence="3">Response regulator</fullName>
    </submittedName>
</protein>
<dbReference type="PROSITE" id="PS50110">
    <property type="entry name" value="RESPONSE_REGULATORY"/>
    <property type="match status" value="1"/>
</dbReference>
<dbReference type="InterPro" id="IPR001789">
    <property type="entry name" value="Sig_transdc_resp-reg_receiver"/>
</dbReference>
<dbReference type="Gene3D" id="3.40.50.2300">
    <property type="match status" value="1"/>
</dbReference>
<dbReference type="GO" id="GO:0000160">
    <property type="term" value="P:phosphorelay signal transduction system"/>
    <property type="evidence" value="ECO:0007669"/>
    <property type="project" value="InterPro"/>
</dbReference>
<dbReference type="AlphaFoldDB" id="A0A4S2GWV5"/>
<feature type="domain" description="Response regulatory" evidence="2">
    <location>
        <begin position="4"/>
        <end position="120"/>
    </location>
</feature>